<organism evidence="1 2">
    <name type="scientific">Granulimonas faecalis</name>
    <dbReference type="NCBI Taxonomy" id="2894155"/>
    <lineage>
        <taxon>Bacteria</taxon>
        <taxon>Bacillati</taxon>
        <taxon>Actinomycetota</taxon>
        <taxon>Coriobacteriia</taxon>
        <taxon>Coriobacteriales</taxon>
        <taxon>Kribbibacteriaceae</taxon>
        <taxon>Granulimonas</taxon>
    </lineage>
</organism>
<accession>A0AAV5B4C8</accession>
<reference evidence="1" key="1">
    <citation type="journal article" date="2022" name="Int. J. Syst. Evol. Microbiol.">
        <title>Granulimonas faecalis gen. nov., sp. nov., and Leptogranulimonas caecicola gen. nov., sp. nov., novel lactate-producing Atopobiaceae bacteria isolated from mouse intestines, and an emended description of the family Atopobiaceae.</title>
        <authorList>
            <person name="Morinaga K."/>
            <person name="Kusada H."/>
            <person name="Sakamoto S."/>
            <person name="Murakami T."/>
            <person name="Toyoda A."/>
            <person name="Mori H."/>
            <person name="Meng X.Y."/>
            <person name="Takashino M."/>
            <person name="Murotomi K."/>
            <person name="Tamaki H."/>
        </authorList>
    </citation>
    <scope>NUCLEOTIDE SEQUENCE</scope>
    <source>
        <strain evidence="1">OPF53</strain>
    </source>
</reference>
<comment type="caution">
    <text evidence="1">The sequence shown here is derived from an EMBL/GenBank/DDBJ whole genome shotgun (WGS) entry which is preliminary data.</text>
</comment>
<dbReference type="RefSeq" id="WP_135978971.1">
    <property type="nucleotide sequence ID" value="NZ_BQKC01000001.1"/>
</dbReference>
<sequence length="81" mass="9266">MAIESGYTLYMSDRTHYGEYLRDGDPRIGNYPRVQRVTADGVLSEYVLDRKSYEEYKRMAAKWDAEFNAWMSDAPAAGGDS</sequence>
<dbReference type="Proteomes" id="UP001055025">
    <property type="component" value="Unassembled WGS sequence"/>
</dbReference>
<evidence type="ECO:0008006" key="3">
    <source>
        <dbReference type="Google" id="ProtNLM"/>
    </source>
</evidence>
<gene>
    <name evidence="1" type="ORF">ATOP_13330</name>
</gene>
<evidence type="ECO:0000313" key="2">
    <source>
        <dbReference type="Proteomes" id="UP001055025"/>
    </source>
</evidence>
<evidence type="ECO:0000313" key="1">
    <source>
        <dbReference type="EMBL" id="GJM55678.1"/>
    </source>
</evidence>
<dbReference type="AlphaFoldDB" id="A0AAV5B4C8"/>
<proteinExistence type="predicted"/>
<keyword evidence="2" id="KW-1185">Reference proteome</keyword>
<dbReference type="EMBL" id="BQKC01000001">
    <property type="protein sequence ID" value="GJM55678.1"/>
    <property type="molecule type" value="Genomic_DNA"/>
</dbReference>
<name>A0AAV5B4C8_9ACTN</name>
<protein>
    <recommendedName>
        <fullName evidence="3">Transcriptional regulator</fullName>
    </recommendedName>
</protein>